<gene>
    <name evidence="1" type="ORF">O6H91_11G100400</name>
</gene>
<protein>
    <submittedName>
        <fullName evidence="1">Uncharacterized protein</fullName>
    </submittedName>
</protein>
<organism evidence="1 2">
    <name type="scientific">Diphasiastrum complanatum</name>
    <name type="common">Issler's clubmoss</name>
    <name type="synonym">Lycopodium complanatum</name>
    <dbReference type="NCBI Taxonomy" id="34168"/>
    <lineage>
        <taxon>Eukaryota</taxon>
        <taxon>Viridiplantae</taxon>
        <taxon>Streptophyta</taxon>
        <taxon>Embryophyta</taxon>
        <taxon>Tracheophyta</taxon>
        <taxon>Lycopodiopsida</taxon>
        <taxon>Lycopodiales</taxon>
        <taxon>Lycopodiaceae</taxon>
        <taxon>Lycopodioideae</taxon>
        <taxon>Diphasiastrum</taxon>
    </lineage>
</organism>
<evidence type="ECO:0000313" key="2">
    <source>
        <dbReference type="Proteomes" id="UP001162992"/>
    </source>
</evidence>
<evidence type="ECO:0000313" key="1">
    <source>
        <dbReference type="EMBL" id="KAJ7539566.1"/>
    </source>
</evidence>
<dbReference type="Proteomes" id="UP001162992">
    <property type="component" value="Chromosome 11"/>
</dbReference>
<dbReference type="EMBL" id="CM055102">
    <property type="protein sequence ID" value="KAJ7539566.1"/>
    <property type="molecule type" value="Genomic_DNA"/>
</dbReference>
<accession>A0ACC2CC16</accession>
<comment type="caution">
    <text evidence="1">The sequence shown here is derived from an EMBL/GenBank/DDBJ whole genome shotgun (WGS) entry which is preliminary data.</text>
</comment>
<name>A0ACC2CC16_DIPCM</name>
<keyword evidence="2" id="KW-1185">Reference proteome</keyword>
<reference evidence="2" key="1">
    <citation type="journal article" date="2024" name="Proc. Natl. Acad. Sci. U.S.A.">
        <title>Extraordinary preservation of gene collinearity over three hundred million years revealed in homosporous lycophytes.</title>
        <authorList>
            <person name="Li C."/>
            <person name="Wickell D."/>
            <person name="Kuo L.Y."/>
            <person name="Chen X."/>
            <person name="Nie B."/>
            <person name="Liao X."/>
            <person name="Peng D."/>
            <person name="Ji J."/>
            <person name="Jenkins J."/>
            <person name="Williams M."/>
            <person name="Shu S."/>
            <person name="Plott C."/>
            <person name="Barry K."/>
            <person name="Rajasekar S."/>
            <person name="Grimwood J."/>
            <person name="Han X."/>
            <person name="Sun S."/>
            <person name="Hou Z."/>
            <person name="He W."/>
            <person name="Dai G."/>
            <person name="Sun C."/>
            <person name="Schmutz J."/>
            <person name="Leebens-Mack J.H."/>
            <person name="Li F.W."/>
            <person name="Wang L."/>
        </authorList>
    </citation>
    <scope>NUCLEOTIDE SEQUENCE [LARGE SCALE GENOMIC DNA]</scope>
    <source>
        <strain evidence="2">cv. PW_Plant_1</strain>
    </source>
</reference>
<sequence length="497" mass="55288">MEGPGQTYVAVKALAGGTGIWSEEKLLPGDIIEQVRNAKHHLDIRSKEILQRELRKMNLGERVIVEVRRSTLATEQVHRVELQACVVAEVSVMRRKNFALGDIKDKSHVAILVDTTEKECSYLQDQTERRLEEQREARMSNVQLKDCLLTYSWKKKMQAFLPRPNSAMVFSLLLMPFQSNDVDETSARAMAWLSAAQESGVPIIFVNIQVEPILLQASTSSYFGSGLKENLSTVANTGKYMIQDWKGTDMQIVRAIRLWYVPAAAELAIHLRPVPGEIRVGVGISCTEEGFCYVSSVEHGTSADRAGLKTIFEAACAARKLLVISRIAGEKLTPWMVTPAGAIRCFDTVSISDKLSVHRQACEAIQFYLMVWDGAIKVIGRGVQVSSQSAPGHSRWSNPSKGRTDVNIGQSNDLPALQVNSNFSYSSFIPEFTDDSDSEIGSRIASPSKFGQDFHMRHLNIDSEDEQAENSPSSRASFEVVGTRDRNTRSEDFSFTF</sequence>
<proteinExistence type="predicted"/>